<gene>
    <name evidence="7" type="ORF">C0099_04975</name>
</gene>
<evidence type="ECO:0000256" key="4">
    <source>
        <dbReference type="ARBA" id="ARBA00022989"/>
    </source>
</evidence>
<evidence type="ECO:0000256" key="1">
    <source>
        <dbReference type="ARBA" id="ARBA00004651"/>
    </source>
</evidence>
<dbReference type="GO" id="GO:0005886">
    <property type="term" value="C:plasma membrane"/>
    <property type="evidence" value="ECO:0007669"/>
    <property type="project" value="UniProtKB-SubCell"/>
</dbReference>
<feature type="transmembrane region" description="Helical" evidence="6">
    <location>
        <begin position="154"/>
        <end position="176"/>
    </location>
</feature>
<accession>A0A2I6S522</accession>
<dbReference type="InterPro" id="IPR022791">
    <property type="entry name" value="L-PG_synthase/AglD"/>
</dbReference>
<evidence type="ECO:0000256" key="3">
    <source>
        <dbReference type="ARBA" id="ARBA00022692"/>
    </source>
</evidence>
<keyword evidence="2" id="KW-1003">Cell membrane</keyword>
<evidence type="ECO:0000313" key="7">
    <source>
        <dbReference type="EMBL" id="AUN94347.1"/>
    </source>
</evidence>
<reference evidence="7 8" key="1">
    <citation type="submission" date="2018-01" db="EMBL/GenBank/DDBJ databases">
        <authorList>
            <person name="Fu G.-Y."/>
        </authorList>
    </citation>
    <scope>NUCLEOTIDE SEQUENCE [LARGE SCALE GENOMIC DNA]</scope>
    <source>
        <strain evidence="7 8">SY39</strain>
    </source>
</reference>
<dbReference type="AlphaFoldDB" id="A0A2I6S522"/>
<evidence type="ECO:0000256" key="5">
    <source>
        <dbReference type="ARBA" id="ARBA00023136"/>
    </source>
</evidence>
<dbReference type="NCBIfam" id="TIGR00374">
    <property type="entry name" value="flippase-like domain"/>
    <property type="match status" value="2"/>
</dbReference>
<evidence type="ECO:0000313" key="8">
    <source>
        <dbReference type="Proteomes" id="UP000242205"/>
    </source>
</evidence>
<evidence type="ECO:0000256" key="6">
    <source>
        <dbReference type="SAM" id="Phobius"/>
    </source>
</evidence>
<organism evidence="7 8">
    <name type="scientific">Pseudazoarcus pumilus</name>
    <dbReference type="NCBI Taxonomy" id="2067960"/>
    <lineage>
        <taxon>Bacteria</taxon>
        <taxon>Pseudomonadati</taxon>
        <taxon>Pseudomonadota</taxon>
        <taxon>Betaproteobacteria</taxon>
        <taxon>Rhodocyclales</taxon>
        <taxon>Zoogloeaceae</taxon>
        <taxon>Pseudazoarcus</taxon>
    </lineage>
</organism>
<feature type="transmembrane region" description="Helical" evidence="6">
    <location>
        <begin position="284"/>
        <end position="309"/>
    </location>
</feature>
<dbReference type="KEGG" id="atw:C0099_04975"/>
<feature type="transmembrane region" description="Helical" evidence="6">
    <location>
        <begin position="12"/>
        <end position="34"/>
    </location>
</feature>
<dbReference type="PANTHER" id="PTHR39087:SF2">
    <property type="entry name" value="UPF0104 MEMBRANE PROTEIN MJ1595"/>
    <property type="match status" value="1"/>
</dbReference>
<dbReference type="Pfam" id="PF03706">
    <property type="entry name" value="LPG_synthase_TM"/>
    <property type="match status" value="1"/>
</dbReference>
<protein>
    <submittedName>
        <fullName evidence="7">TIGR00374 family protein</fullName>
    </submittedName>
</protein>
<feature type="transmembrane region" description="Helical" evidence="6">
    <location>
        <begin position="40"/>
        <end position="62"/>
    </location>
</feature>
<feature type="transmembrane region" description="Helical" evidence="6">
    <location>
        <begin position="131"/>
        <end position="148"/>
    </location>
</feature>
<proteinExistence type="predicted"/>
<keyword evidence="8" id="KW-1185">Reference proteome</keyword>
<keyword evidence="4 6" id="KW-1133">Transmembrane helix</keyword>
<dbReference type="PANTHER" id="PTHR39087">
    <property type="entry name" value="UPF0104 MEMBRANE PROTEIN MJ1595"/>
    <property type="match status" value="1"/>
</dbReference>
<dbReference type="EMBL" id="CP025682">
    <property type="protein sequence ID" value="AUN94347.1"/>
    <property type="molecule type" value="Genomic_DNA"/>
</dbReference>
<dbReference type="RefSeq" id="WP_102246417.1">
    <property type="nucleotide sequence ID" value="NZ_CP025682.1"/>
</dbReference>
<dbReference type="Proteomes" id="UP000242205">
    <property type="component" value="Chromosome"/>
</dbReference>
<feature type="transmembrane region" description="Helical" evidence="6">
    <location>
        <begin position="242"/>
        <end position="263"/>
    </location>
</feature>
<comment type="subcellular location">
    <subcellularLocation>
        <location evidence="1">Cell membrane</location>
        <topology evidence="1">Multi-pass membrane protein</topology>
    </subcellularLocation>
</comment>
<evidence type="ECO:0000256" key="2">
    <source>
        <dbReference type="ARBA" id="ARBA00022475"/>
    </source>
</evidence>
<keyword evidence="5 6" id="KW-0472">Membrane</keyword>
<sequence>MSHALRSDWRYRAVIASVVLSALAYLAFSLWGGWREVLGAVARVGAGGIALALLMSLVNYGLRFLRWQYYLRALGHHVPTGQSLRIYLAGFALTTTPGKAGEMLRAVLLRAHAVPYRHGFAAFFSERLSDLLAIVVLALFGLAIYPAATPLTVFGLLAVLVALACIGQRRAVVVALRRLPAQGGRLLRGARHVLRLLLDAQRCHRPALLALASVLSLVAWSAEALAFWWLLGWLDIDAGFEFAAFVYAIAMLSGALSFLPGGLGGAEAVMIGLLVWHGAPTPDAVAATVLIRLATLWFAVAIGAAMLPLTGREAGAVTR</sequence>
<name>A0A2I6S522_9RHOO</name>
<dbReference type="OrthoDB" id="9799911at2"/>
<feature type="transmembrane region" description="Helical" evidence="6">
    <location>
        <begin position="207"/>
        <end position="230"/>
    </location>
</feature>
<keyword evidence="3 6" id="KW-0812">Transmembrane</keyword>